<dbReference type="OrthoDB" id="9799122at2"/>
<evidence type="ECO:0000313" key="3">
    <source>
        <dbReference type="Proteomes" id="UP000295726"/>
    </source>
</evidence>
<dbReference type="GO" id="GO:0016853">
    <property type="term" value="F:isomerase activity"/>
    <property type="evidence" value="ECO:0007669"/>
    <property type="project" value="UniProtKB-KW"/>
</dbReference>
<gene>
    <name evidence="2" type="ORF">EDD59_10180</name>
</gene>
<name>A0A4R3KHY6_9FIRM</name>
<dbReference type="Proteomes" id="UP000295726">
    <property type="component" value="Unassembled WGS sequence"/>
</dbReference>
<sequence length="203" mass="23084">MQLEVFFDYTCPYCYLGLHELNQILPDYPGLSVKWCPCELHMRPEPVPSHWEDSSEWLSELKGRLENVGLPLNRPFEPGNYSDLAIQGLLCLEEQGADLRRYNDAVYAAVFRERKNIEDIDVLSDCAVLAGGNVPAFRQSLTSAKYSEKRLMLDKYSWEENALEAVPSFRLGDALLNAVPGVGLVRQQVLNFLDKESEAKQKK</sequence>
<dbReference type="SUPFAM" id="SSF52833">
    <property type="entry name" value="Thioredoxin-like"/>
    <property type="match status" value="1"/>
</dbReference>
<keyword evidence="2" id="KW-0413">Isomerase</keyword>
<dbReference type="Gene3D" id="3.40.30.10">
    <property type="entry name" value="Glutaredoxin"/>
    <property type="match status" value="1"/>
</dbReference>
<proteinExistence type="predicted"/>
<dbReference type="GO" id="GO:0016491">
    <property type="term" value="F:oxidoreductase activity"/>
    <property type="evidence" value="ECO:0007669"/>
    <property type="project" value="InterPro"/>
</dbReference>
<evidence type="ECO:0000313" key="2">
    <source>
        <dbReference type="EMBL" id="TCS82675.1"/>
    </source>
</evidence>
<dbReference type="RefSeq" id="WP_132377860.1">
    <property type="nucleotide sequence ID" value="NZ_DAIPCY010000013.1"/>
</dbReference>
<comment type="caution">
    <text evidence="2">The sequence shown here is derived from an EMBL/GenBank/DDBJ whole genome shotgun (WGS) entry which is preliminary data.</text>
</comment>
<dbReference type="InterPro" id="IPR001853">
    <property type="entry name" value="DSBA-like_thioredoxin_dom"/>
</dbReference>
<dbReference type="InterPro" id="IPR036249">
    <property type="entry name" value="Thioredoxin-like_sf"/>
</dbReference>
<protein>
    <submittedName>
        <fullName evidence="2">Putative DsbA family dithiol-disulfide isomerase</fullName>
    </submittedName>
</protein>
<dbReference type="Pfam" id="PF01323">
    <property type="entry name" value="DSBA"/>
    <property type="match status" value="1"/>
</dbReference>
<reference evidence="2 3" key="1">
    <citation type="submission" date="2019-03" db="EMBL/GenBank/DDBJ databases">
        <title>Genomic Encyclopedia of Type Strains, Phase IV (KMG-IV): sequencing the most valuable type-strain genomes for metagenomic binning, comparative biology and taxonomic classification.</title>
        <authorList>
            <person name="Goeker M."/>
        </authorList>
    </citation>
    <scope>NUCLEOTIDE SEQUENCE [LARGE SCALE GENOMIC DNA]</scope>
    <source>
        <strain evidence="2 3">DSM 29489</strain>
    </source>
</reference>
<evidence type="ECO:0000259" key="1">
    <source>
        <dbReference type="Pfam" id="PF01323"/>
    </source>
</evidence>
<accession>A0A4R3KHY6</accession>
<organism evidence="2 3">
    <name type="scientific">Muricomes intestini</name>
    <dbReference type="NCBI Taxonomy" id="1796634"/>
    <lineage>
        <taxon>Bacteria</taxon>
        <taxon>Bacillati</taxon>
        <taxon>Bacillota</taxon>
        <taxon>Clostridia</taxon>
        <taxon>Lachnospirales</taxon>
        <taxon>Lachnospiraceae</taxon>
        <taxon>Muricomes</taxon>
    </lineage>
</organism>
<keyword evidence="3" id="KW-1185">Reference proteome</keyword>
<dbReference type="EMBL" id="SLZZ01000001">
    <property type="protein sequence ID" value="TCS82675.1"/>
    <property type="molecule type" value="Genomic_DNA"/>
</dbReference>
<dbReference type="AlphaFoldDB" id="A0A4R3KHY6"/>
<feature type="domain" description="DSBA-like thioredoxin" evidence="1">
    <location>
        <begin position="2"/>
        <end position="174"/>
    </location>
</feature>